<evidence type="ECO:0000313" key="2">
    <source>
        <dbReference type="EMBL" id="KAJ5547235.1"/>
    </source>
</evidence>
<dbReference type="AlphaFoldDB" id="A0AAD6D1D3"/>
<dbReference type="InterPro" id="IPR031352">
    <property type="entry name" value="SesA"/>
</dbReference>
<dbReference type="Pfam" id="PF17107">
    <property type="entry name" value="SesA"/>
    <property type="match status" value="1"/>
</dbReference>
<comment type="caution">
    <text evidence="2">The sequence shown here is derived from an EMBL/GenBank/DDBJ whole genome shotgun (WGS) entry which is preliminary data.</text>
</comment>
<sequence>MSGAEIIGLMSGIITLIDASVTIYKALEGGPSLPPPLRDSVARLPLIKDSLILVKRNLNGDASSAASQAALKQVLEACAGRATEIRDISQAMIPPTDASKLTRSLIIMKAMSKASHIDKLASGIMDDLHVLTANHAIKAATRTQVEALMAEIKQREGKVQERPREAVSVPQTEPGKQYIYNGVGNQNIASGNATQINGTCHEATFNFSHG</sequence>
<reference evidence="2 3" key="1">
    <citation type="journal article" date="2023" name="IMA Fungus">
        <title>Comparative genomic study of the Penicillium genus elucidates a diverse pangenome and 15 lateral gene transfer events.</title>
        <authorList>
            <person name="Petersen C."/>
            <person name="Sorensen T."/>
            <person name="Nielsen M.R."/>
            <person name="Sondergaard T.E."/>
            <person name="Sorensen J.L."/>
            <person name="Fitzpatrick D.A."/>
            <person name="Frisvad J.C."/>
            <person name="Nielsen K.L."/>
        </authorList>
    </citation>
    <scope>NUCLEOTIDE SEQUENCE [LARGE SCALE GENOMIC DNA]</scope>
    <source>
        <strain evidence="2 3">IBT 35679</strain>
    </source>
</reference>
<keyword evidence="3" id="KW-1185">Reference proteome</keyword>
<proteinExistence type="predicted"/>
<evidence type="ECO:0000259" key="1">
    <source>
        <dbReference type="Pfam" id="PF17107"/>
    </source>
</evidence>
<dbReference type="EMBL" id="JAQIZZ010000003">
    <property type="protein sequence ID" value="KAJ5547235.1"/>
    <property type="molecule type" value="Genomic_DNA"/>
</dbReference>
<protein>
    <recommendedName>
        <fullName evidence="1">NACHT-NTPase and P-loop NTPases N-terminal domain-containing protein</fullName>
    </recommendedName>
</protein>
<organism evidence="2 3">
    <name type="scientific">Penicillium frequentans</name>
    <dbReference type="NCBI Taxonomy" id="3151616"/>
    <lineage>
        <taxon>Eukaryota</taxon>
        <taxon>Fungi</taxon>
        <taxon>Dikarya</taxon>
        <taxon>Ascomycota</taxon>
        <taxon>Pezizomycotina</taxon>
        <taxon>Eurotiomycetes</taxon>
        <taxon>Eurotiomycetidae</taxon>
        <taxon>Eurotiales</taxon>
        <taxon>Aspergillaceae</taxon>
        <taxon>Penicillium</taxon>
    </lineage>
</organism>
<gene>
    <name evidence="2" type="ORF">N7494_004820</name>
</gene>
<feature type="domain" description="NACHT-NTPase and P-loop NTPases N-terminal" evidence="1">
    <location>
        <begin position="11"/>
        <end position="131"/>
    </location>
</feature>
<evidence type="ECO:0000313" key="3">
    <source>
        <dbReference type="Proteomes" id="UP001220324"/>
    </source>
</evidence>
<accession>A0AAD6D1D3</accession>
<dbReference type="Proteomes" id="UP001220324">
    <property type="component" value="Unassembled WGS sequence"/>
</dbReference>
<name>A0AAD6D1D3_9EURO</name>